<dbReference type="EMBL" id="SOML01000016">
    <property type="protein sequence ID" value="TFD92799.1"/>
    <property type="molecule type" value="Genomic_DNA"/>
</dbReference>
<sequence>MKSQQLRLFIRNYISEQNDSKSHTVERFMNRYAKEFGVDISYLETSTLHIQLNEEDITPTAKKEITFDILLLGISQGYLNNKTIDTYSENPDSPVKLKFTAKQIIIGILIVAISSILLGIIAIYT</sequence>
<reference evidence="2 3" key="1">
    <citation type="submission" date="2019-03" db="EMBL/GenBank/DDBJ databases">
        <title>San Antonio Military Medical Center submission to MRSN (WRAIR), pending publication.</title>
        <authorList>
            <person name="Blyth D.M."/>
            <person name="Mccarthy S.L."/>
            <person name="Schall S.E."/>
            <person name="Stam J.A."/>
            <person name="Ong A.C."/>
            <person name="Mcgann P.T."/>
        </authorList>
    </citation>
    <scope>NUCLEOTIDE SEQUENCE [LARGE SCALE GENOMIC DNA]</scope>
    <source>
        <strain evidence="2 3">MRSN571793</strain>
    </source>
</reference>
<keyword evidence="1" id="KW-1133">Transmembrane helix</keyword>
<keyword evidence="1" id="KW-0472">Membrane</keyword>
<gene>
    <name evidence="2" type="ORF">E2605_18325</name>
</gene>
<organism evidence="2 3">
    <name type="scientific">Dysgonomonas capnocytophagoides</name>
    <dbReference type="NCBI Taxonomy" id="45254"/>
    <lineage>
        <taxon>Bacteria</taxon>
        <taxon>Pseudomonadati</taxon>
        <taxon>Bacteroidota</taxon>
        <taxon>Bacteroidia</taxon>
        <taxon>Bacteroidales</taxon>
        <taxon>Dysgonomonadaceae</taxon>
        <taxon>Dysgonomonas</taxon>
    </lineage>
</organism>
<dbReference type="RefSeq" id="WP_026626132.1">
    <property type="nucleotide sequence ID" value="NZ_JAWZLG010000022.1"/>
</dbReference>
<feature type="transmembrane region" description="Helical" evidence="1">
    <location>
        <begin position="104"/>
        <end position="124"/>
    </location>
</feature>
<evidence type="ECO:0000256" key="1">
    <source>
        <dbReference type="SAM" id="Phobius"/>
    </source>
</evidence>
<evidence type="ECO:0000313" key="2">
    <source>
        <dbReference type="EMBL" id="TFD92799.1"/>
    </source>
</evidence>
<comment type="caution">
    <text evidence="2">The sequence shown here is derived from an EMBL/GenBank/DDBJ whole genome shotgun (WGS) entry which is preliminary data.</text>
</comment>
<evidence type="ECO:0000313" key="3">
    <source>
        <dbReference type="Proteomes" id="UP000297861"/>
    </source>
</evidence>
<name>A0A4Y8KW48_9BACT</name>
<proteinExistence type="predicted"/>
<dbReference type="AlphaFoldDB" id="A0A4Y8KW48"/>
<accession>A0A4Y8KW48</accession>
<dbReference type="OrthoDB" id="10002354at2"/>
<keyword evidence="1" id="KW-0812">Transmembrane</keyword>
<dbReference type="STRING" id="1121485.GCA_000426485_02199"/>
<keyword evidence="3" id="KW-1185">Reference proteome</keyword>
<dbReference type="Proteomes" id="UP000297861">
    <property type="component" value="Unassembled WGS sequence"/>
</dbReference>
<protein>
    <submittedName>
        <fullName evidence="2">Uncharacterized protein</fullName>
    </submittedName>
</protein>